<protein>
    <recommendedName>
        <fullName evidence="4">Phosphatase PAP2 family protein</fullName>
    </recommendedName>
</protein>
<keyword evidence="1" id="KW-1133">Transmembrane helix</keyword>
<dbReference type="Proteomes" id="UP001589898">
    <property type="component" value="Unassembled WGS sequence"/>
</dbReference>
<evidence type="ECO:0000313" key="3">
    <source>
        <dbReference type="Proteomes" id="UP001589898"/>
    </source>
</evidence>
<reference evidence="2 3" key="1">
    <citation type="submission" date="2024-09" db="EMBL/GenBank/DDBJ databases">
        <authorList>
            <person name="Sun Q."/>
            <person name="Mori K."/>
        </authorList>
    </citation>
    <scope>NUCLEOTIDE SEQUENCE [LARGE SCALE GENOMIC DNA]</scope>
    <source>
        <strain evidence="2 3">KCTC 52403</strain>
    </source>
</reference>
<sequence>MAEPGAMLRVARLVSILVHPVVVMAAAAVVAAGDGPSPALRWQALAVVVVAATGVMVYSMSKTRSGRWVHVDASQRHERAQLNRFASWWLLVLAVGLAMAGAHAGVVAAIALSGGIVLAGHLLRRWLKSSLHVAFAAFATGIAWPHVAAAGVLLAATVAVAWSRLVLRRHVPAELLSGSLLGAAAGAALHAIVQGWIPAPAPTP</sequence>
<dbReference type="EMBL" id="JBHLTF010000033">
    <property type="protein sequence ID" value="MFC0718669.1"/>
    <property type="molecule type" value="Genomic_DNA"/>
</dbReference>
<evidence type="ECO:0000256" key="1">
    <source>
        <dbReference type="SAM" id="Phobius"/>
    </source>
</evidence>
<feature type="transmembrane region" description="Helical" evidence="1">
    <location>
        <begin position="142"/>
        <end position="163"/>
    </location>
</feature>
<proteinExistence type="predicted"/>
<keyword evidence="1" id="KW-0472">Membrane</keyword>
<accession>A0ABV6T000</accession>
<comment type="caution">
    <text evidence="2">The sequence shown here is derived from an EMBL/GenBank/DDBJ whole genome shotgun (WGS) entry which is preliminary data.</text>
</comment>
<evidence type="ECO:0000313" key="2">
    <source>
        <dbReference type="EMBL" id="MFC0718669.1"/>
    </source>
</evidence>
<organism evidence="2 3">
    <name type="scientific">Luteimonas padinae</name>
    <dbReference type="NCBI Taxonomy" id="1714359"/>
    <lineage>
        <taxon>Bacteria</taxon>
        <taxon>Pseudomonadati</taxon>
        <taxon>Pseudomonadota</taxon>
        <taxon>Gammaproteobacteria</taxon>
        <taxon>Lysobacterales</taxon>
        <taxon>Lysobacteraceae</taxon>
        <taxon>Luteimonas</taxon>
    </lineage>
</organism>
<feature type="transmembrane region" description="Helical" evidence="1">
    <location>
        <begin position="89"/>
        <end position="122"/>
    </location>
</feature>
<name>A0ABV6T000_9GAMM</name>
<feature type="transmembrane region" description="Helical" evidence="1">
    <location>
        <begin position="175"/>
        <end position="197"/>
    </location>
</feature>
<keyword evidence="3" id="KW-1185">Reference proteome</keyword>
<feature type="transmembrane region" description="Helical" evidence="1">
    <location>
        <begin position="39"/>
        <end position="58"/>
    </location>
</feature>
<dbReference type="RefSeq" id="WP_189494761.1">
    <property type="nucleotide sequence ID" value="NZ_BMZT01000002.1"/>
</dbReference>
<feature type="transmembrane region" description="Helical" evidence="1">
    <location>
        <begin position="12"/>
        <end position="33"/>
    </location>
</feature>
<keyword evidence="1" id="KW-0812">Transmembrane</keyword>
<evidence type="ECO:0008006" key="4">
    <source>
        <dbReference type="Google" id="ProtNLM"/>
    </source>
</evidence>
<gene>
    <name evidence="2" type="ORF">ACFFFU_13100</name>
</gene>